<feature type="transmembrane region" description="Helical" evidence="1">
    <location>
        <begin position="35"/>
        <end position="57"/>
    </location>
</feature>
<accession>A0A3E2XMU9</accession>
<evidence type="ECO:0000313" key="2">
    <source>
        <dbReference type="EMBL" id="RGB77368.1"/>
    </source>
</evidence>
<dbReference type="Proteomes" id="UP000261231">
    <property type="component" value="Unassembled WGS sequence"/>
</dbReference>
<evidence type="ECO:0000313" key="3">
    <source>
        <dbReference type="EMBL" id="RGC47966.1"/>
    </source>
</evidence>
<feature type="transmembrane region" description="Helical" evidence="1">
    <location>
        <begin position="6"/>
        <end position="23"/>
    </location>
</feature>
<keyword evidence="1" id="KW-0472">Membrane</keyword>
<gene>
    <name evidence="2" type="ORF">DW070_12400</name>
    <name evidence="3" type="ORF">DW747_07320</name>
</gene>
<evidence type="ECO:0000313" key="5">
    <source>
        <dbReference type="Proteomes" id="UP000261231"/>
    </source>
</evidence>
<name>A0A3E2XMU9_9FIRM</name>
<comment type="caution">
    <text evidence="3">The sequence shown here is derived from an EMBL/GenBank/DDBJ whole genome shotgun (WGS) entry which is preliminary data.</text>
</comment>
<keyword evidence="1" id="KW-1133">Transmembrane helix</keyword>
<organism evidence="3 5">
    <name type="scientific">Coprococcus catus</name>
    <dbReference type="NCBI Taxonomy" id="116085"/>
    <lineage>
        <taxon>Bacteria</taxon>
        <taxon>Bacillati</taxon>
        <taxon>Bacillota</taxon>
        <taxon>Clostridia</taxon>
        <taxon>Lachnospirales</taxon>
        <taxon>Lachnospiraceae</taxon>
        <taxon>Coprococcus</taxon>
    </lineage>
</organism>
<keyword evidence="1" id="KW-0812">Transmembrane</keyword>
<dbReference type="AlphaFoldDB" id="A0A3E2XMU9"/>
<keyword evidence="5" id="KW-1185">Reference proteome</keyword>
<evidence type="ECO:0000313" key="4">
    <source>
        <dbReference type="Proteomes" id="UP000260773"/>
    </source>
</evidence>
<sequence>MIAIRMIIEIIIFIVMMGMSIKIRQNKIKRTRKITLIRIFGTIMFLVIVPYVGAFPVENLFITFKSPEQALAYEVWPMSKIKVDKIIEGEASCLVIEKKEKHGNIRYETEYFKKVPDGYKFPGNHDVKAKNITGTSLIVEYVKGTKDYYLSGVKMTECADDIVDIKDNLGTSFVQTSEKVGHYKDIEAYDQAYYGYMYDITNDYKIYLEGQTYELPFDVDSFSN</sequence>
<dbReference type="OrthoDB" id="2109209at2"/>
<dbReference type="Proteomes" id="UP000260773">
    <property type="component" value="Unassembled WGS sequence"/>
</dbReference>
<evidence type="ECO:0000256" key="1">
    <source>
        <dbReference type="SAM" id="Phobius"/>
    </source>
</evidence>
<dbReference type="RefSeq" id="WP_117528769.1">
    <property type="nucleotide sequence ID" value="NZ_JAQDKA010000004.1"/>
</dbReference>
<dbReference type="EMBL" id="QVFD01000005">
    <property type="protein sequence ID" value="RGC47966.1"/>
    <property type="molecule type" value="Genomic_DNA"/>
</dbReference>
<protein>
    <submittedName>
        <fullName evidence="3">Uncharacterized protein</fullName>
    </submittedName>
</protein>
<proteinExistence type="predicted"/>
<reference evidence="4 5" key="1">
    <citation type="submission" date="2018-08" db="EMBL/GenBank/DDBJ databases">
        <title>A genome reference for cultivated species of the human gut microbiota.</title>
        <authorList>
            <person name="Zou Y."/>
            <person name="Xue W."/>
            <person name="Luo G."/>
        </authorList>
    </citation>
    <scope>NUCLEOTIDE SEQUENCE [LARGE SCALE GENOMIC DNA]</scope>
    <source>
        <strain evidence="2 4">AF45-17</strain>
        <strain evidence="3 5">AM28-39</strain>
    </source>
</reference>
<dbReference type="EMBL" id="QVEP01000035">
    <property type="protein sequence ID" value="RGB77368.1"/>
    <property type="molecule type" value="Genomic_DNA"/>
</dbReference>